<keyword evidence="3" id="KW-1185">Reference proteome</keyword>
<protein>
    <submittedName>
        <fullName evidence="1 2">Uncharacterized protein</fullName>
    </submittedName>
</protein>
<gene>
    <name evidence="1" type="ORF">CAPTEDRAFT_197050</name>
</gene>
<reference evidence="3" key="1">
    <citation type="submission" date="2012-12" db="EMBL/GenBank/DDBJ databases">
        <authorList>
            <person name="Hellsten U."/>
            <person name="Grimwood J."/>
            <person name="Chapman J.A."/>
            <person name="Shapiro H."/>
            <person name="Aerts A."/>
            <person name="Otillar R.P."/>
            <person name="Terry A.Y."/>
            <person name="Boore J.L."/>
            <person name="Simakov O."/>
            <person name="Marletaz F."/>
            <person name="Cho S.-J."/>
            <person name="Edsinger-Gonzales E."/>
            <person name="Havlak P."/>
            <person name="Kuo D.-H."/>
            <person name="Larsson T."/>
            <person name="Lv J."/>
            <person name="Arendt D."/>
            <person name="Savage R."/>
            <person name="Osoegawa K."/>
            <person name="de Jong P."/>
            <person name="Lindberg D.R."/>
            <person name="Seaver E.C."/>
            <person name="Weisblat D.A."/>
            <person name="Putnam N.H."/>
            <person name="Grigoriev I.V."/>
            <person name="Rokhsar D.S."/>
        </authorList>
    </citation>
    <scope>NUCLEOTIDE SEQUENCE</scope>
    <source>
        <strain evidence="3">I ESC-2004</strain>
    </source>
</reference>
<proteinExistence type="predicted"/>
<dbReference type="AlphaFoldDB" id="R7V6G6"/>
<dbReference type="EMBL" id="AMQN01004976">
    <property type="status" value="NOT_ANNOTATED_CDS"/>
    <property type="molecule type" value="Genomic_DNA"/>
</dbReference>
<evidence type="ECO:0000313" key="3">
    <source>
        <dbReference type="Proteomes" id="UP000014760"/>
    </source>
</evidence>
<sequence length="102" mass="11476">MEDAVDHPHDHAVDQGNQVIQVPRPVDGLQAEKKKYNCPATAVMSSRYWDPLLEKSFALTGRTNSTLRTELHLLKPKVLDGTLEACKVNSTNRFCVMCSHRD</sequence>
<dbReference type="EMBL" id="KB294813">
    <property type="protein sequence ID" value="ELU14057.1"/>
    <property type="molecule type" value="Genomic_DNA"/>
</dbReference>
<accession>R7V6G6</accession>
<evidence type="ECO:0000313" key="2">
    <source>
        <dbReference type="EnsemblMetazoa" id="CapteP197050"/>
    </source>
</evidence>
<dbReference type="HOGENOM" id="CLU_2280078_0_0_1"/>
<reference evidence="2" key="3">
    <citation type="submission" date="2015-06" db="UniProtKB">
        <authorList>
            <consortium name="EnsemblMetazoa"/>
        </authorList>
    </citation>
    <scope>IDENTIFICATION</scope>
</reference>
<name>R7V6G6_CAPTE</name>
<dbReference type="EnsemblMetazoa" id="CapteT197050">
    <property type="protein sequence ID" value="CapteP197050"/>
    <property type="gene ID" value="CapteG197050"/>
</dbReference>
<dbReference type="Proteomes" id="UP000014760">
    <property type="component" value="Unassembled WGS sequence"/>
</dbReference>
<organism evidence="1">
    <name type="scientific">Capitella teleta</name>
    <name type="common">Polychaete worm</name>
    <dbReference type="NCBI Taxonomy" id="283909"/>
    <lineage>
        <taxon>Eukaryota</taxon>
        <taxon>Metazoa</taxon>
        <taxon>Spiralia</taxon>
        <taxon>Lophotrochozoa</taxon>
        <taxon>Annelida</taxon>
        <taxon>Polychaeta</taxon>
        <taxon>Sedentaria</taxon>
        <taxon>Scolecida</taxon>
        <taxon>Capitellidae</taxon>
        <taxon>Capitella</taxon>
    </lineage>
</organism>
<reference evidence="1 3" key="2">
    <citation type="journal article" date="2013" name="Nature">
        <title>Insights into bilaterian evolution from three spiralian genomes.</title>
        <authorList>
            <person name="Simakov O."/>
            <person name="Marletaz F."/>
            <person name="Cho S.J."/>
            <person name="Edsinger-Gonzales E."/>
            <person name="Havlak P."/>
            <person name="Hellsten U."/>
            <person name="Kuo D.H."/>
            <person name="Larsson T."/>
            <person name="Lv J."/>
            <person name="Arendt D."/>
            <person name="Savage R."/>
            <person name="Osoegawa K."/>
            <person name="de Jong P."/>
            <person name="Grimwood J."/>
            <person name="Chapman J.A."/>
            <person name="Shapiro H."/>
            <person name="Aerts A."/>
            <person name="Otillar R.P."/>
            <person name="Terry A.Y."/>
            <person name="Boore J.L."/>
            <person name="Grigoriev I.V."/>
            <person name="Lindberg D.R."/>
            <person name="Seaver E.C."/>
            <person name="Weisblat D.A."/>
            <person name="Putnam N.H."/>
            <person name="Rokhsar D.S."/>
        </authorList>
    </citation>
    <scope>NUCLEOTIDE SEQUENCE</scope>
    <source>
        <strain evidence="1 3">I ESC-2004</strain>
    </source>
</reference>
<evidence type="ECO:0000313" key="1">
    <source>
        <dbReference type="EMBL" id="ELU14057.1"/>
    </source>
</evidence>